<dbReference type="GO" id="GO:0004519">
    <property type="term" value="F:endonuclease activity"/>
    <property type="evidence" value="ECO:0007669"/>
    <property type="project" value="InterPro"/>
</dbReference>
<reference evidence="10" key="2">
    <citation type="submission" date="2020-09" db="EMBL/GenBank/DDBJ databases">
        <authorList>
            <person name="Sun Q."/>
            <person name="Kim S."/>
        </authorList>
    </citation>
    <scope>NUCLEOTIDE SEQUENCE</scope>
    <source>
        <strain evidence="10">KCTC 22169</strain>
    </source>
</reference>
<dbReference type="EMBL" id="BMXR01000004">
    <property type="protein sequence ID" value="GGX52960.1"/>
    <property type="molecule type" value="Genomic_DNA"/>
</dbReference>
<feature type="domain" description="Endonuclease/exonuclease/phosphatase" evidence="9">
    <location>
        <begin position="4"/>
        <end position="262"/>
    </location>
</feature>
<evidence type="ECO:0000256" key="4">
    <source>
        <dbReference type="ARBA" id="ARBA00022801"/>
    </source>
</evidence>
<evidence type="ECO:0000256" key="1">
    <source>
        <dbReference type="ARBA" id="ARBA00001936"/>
    </source>
</evidence>
<dbReference type="NCBIfam" id="TIGR00195">
    <property type="entry name" value="exoDNase_III"/>
    <property type="match status" value="1"/>
</dbReference>
<keyword evidence="5 7" id="KW-0460">Magnesium</keyword>
<dbReference type="Pfam" id="PF03372">
    <property type="entry name" value="Exo_endo_phos"/>
    <property type="match status" value="1"/>
</dbReference>
<evidence type="ECO:0000313" key="11">
    <source>
        <dbReference type="Proteomes" id="UP000626148"/>
    </source>
</evidence>
<dbReference type="GO" id="GO:0006281">
    <property type="term" value="P:DNA repair"/>
    <property type="evidence" value="ECO:0007669"/>
    <property type="project" value="InterPro"/>
</dbReference>
<evidence type="ECO:0000256" key="6">
    <source>
        <dbReference type="PIRSR" id="PIRSR604808-1"/>
    </source>
</evidence>
<feature type="site" description="Important for catalytic activity" evidence="8">
    <location>
        <position position="232"/>
    </location>
</feature>
<sequence length="274" mass="31750">MRIISFNINGVRARMHQLKALCEQDPAILCLQEIKVHDDIYPHDDVREACGLESVTWGQKGHFGVATLAPQALESFDKGFPDDGEEDHRRMLITRHPLADGRQLTVLNGYFPQGENINHEKKWPAKRKFYADLLAWLNNNASKDDLLVILGDFNVAPVDEDIGIGEQNKKRWLREGKSAFQPEEREWFEKIHDWGFTDSYRHLYPNVDDRFSWFDYRSRGFERDPKRGLRIDHILVSAPLVPLIQDAGVDYETRGMEKPSDHAPVWLDLDLEMA</sequence>
<feature type="binding site" evidence="7">
    <location>
        <position position="7"/>
    </location>
    <ligand>
        <name>Mg(2+)</name>
        <dbReference type="ChEBI" id="CHEBI:18420"/>
        <label>1</label>
    </ligand>
</feature>
<keyword evidence="3 7" id="KW-0479">Metal-binding</keyword>
<dbReference type="SUPFAM" id="SSF56219">
    <property type="entry name" value="DNase I-like"/>
    <property type="match status" value="1"/>
</dbReference>
<dbReference type="PROSITE" id="PS51435">
    <property type="entry name" value="AP_NUCLEASE_F1_4"/>
    <property type="match status" value="1"/>
</dbReference>
<dbReference type="AlphaFoldDB" id="A0A918K7Y1"/>
<dbReference type="PROSITE" id="PS00727">
    <property type="entry name" value="AP_NUCLEASE_F1_2"/>
    <property type="match status" value="1"/>
</dbReference>
<name>A0A918K7Y1_9GAMM</name>
<dbReference type="Gene3D" id="3.60.10.10">
    <property type="entry name" value="Endonuclease/exonuclease/phosphatase"/>
    <property type="match status" value="1"/>
</dbReference>
<feature type="binding site" evidence="7">
    <location>
        <position position="152"/>
    </location>
    <ligand>
        <name>Mg(2+)</name>
        <dbReference type="ChEBI" id="CHEBI:18420"/>
        <label>1</label>
    </ligand>
</feature>
<dbReference type="GO" id="GO:0008311">
    <property type="term" value="F:double-stranded DNA 3'-5' DNA exonuclease activity"/>
    <property type="evidence" value="ECO:0007669"/>
    <property type="project" value="InterPro"/>
</dbReference>
<feature type="site" description="Interaction with DNA substrate" evidence="8">
    <location>
        <position position="262"/>
    </location>
</feature>
<dbReference type="InterPro" id="IPR005135">
    <property type="entry name" value="Endo/exonuclease/phosphatase"/>
</dbReference>
<dbReference type="RefSeq" id="WP_189608441.1">
    <property type="nucleotide sequence ID" value="NZ_BMXR01000004.1"/>
</dbReference>
<dbReference type="InterPro" id="IPR037493">
    <property type="entry name" value="ExoIII-like"/>
</dbReference>
<comment type="cofactor">
    <cofactor evidence="1">
        <name>Mn(2+)</name>
        <dbReference type="ChEBI" id="CHEBI:29035"/>
    </cofactor>
</comment>
<feature type="binding site" evidence="7">
    <location>
        <position position="33"/>
    </location>
    <ligand>
        <name>Mg(2+)</name>
        <dbReference type="ChEBI" id="CHEBI:18420"/>
        <label>1</label>
    </ligand>
</feature>
<keyword evidence="11" id="KW-1185">Reference proteome</keyword>
<dbReference type="PANTHER" id="PTHR43250:SF2">
    <property type="entry name" value="EXODEOXYRIBONUCLEASE III"/>
    <property type="match status" value="1"/>
</dbReference>
<keyword evidence="7" id="KW-0464">Manganese</keyword>
<feature type="active site" description="Proton acceptor" evidence="6">
    <location>
        <position position="262"/>
    </location>
</feature>
<feature type="site" description="Transition state stabilizer" evidence="8">
    <location>
        <position position="154"/>
    </location>
</feature>
<evidence type="ECO:0000256" key="7">
    <source>
        <dbReference type="PIRSR" id="PIRSR604808-2"/>
    </source>
</evidence>
<evidence type="ECO:0000313" key="10">
    <source>
        <dbReference type="EMBL" id="GGX52960.1"/>
    </source>
</evidence>
<evidence type="ECO:0000256" key="3">
    <source>
        <dbReference type="ARBA" id="ARBA00022723"/>
    </source>
</evidence>
<feature type="binding site" evidence="7">
    <location>
        <position position="261"/>
    </location>
    <ligand>
        <name>Mg(2+)</name>
        <dbReference type="ChEBI" id="CHEBI:18420"/>
        <label>1</label>
    </ligand>
</feature>
<organism evidence="10 11">
    <name type="scientific">Saccharospirillum salsuginis</name>
    <dbReference type="NCBI Taxonomy" id="418750"/>
    <lineage>
        <taxon>Bacteria</taxon>
        <taxon>Pseudomonadati</taxon>
        <taxon>Pseudomonadota</taxon>
        <taxon>Gammaproteobacteria</taxon>
        <taxon>Oceanospirillales</taxon>
        <taxon>Saccharospirillaceae</taxon>
        <taxon>Saccharospirillum</taxon>
    </lineage>
</organism>
<dbReference type="PANTHER" id="PTHR43250">
    <property type="entry name" value="EXODEOXYRIBONUCLEASE III"/>
    <property type="match status" value="1"/>
</dbReference>
<dbReference type="InterPro" id="IPR036691">
    <property type="entry name" value="Endo/exonu/phosph_ase_sf"/>
</dbReference>
<evidence type="ECO:0000259" key="9">
    <source>
        <dbReference type="Pfam" id="PF03372"/>
    </source>
</evidence>
<evidence type="ECO:0000256" key="8">
    <source>
        <dbReference type="PIRSR" id="PIRSR604808-3"/>
    </source>
</evidence>
<gene>
    <name evidence="10" type="ORF">GCM10007392_20560</name>
</gene>
<comment type="caution">
    <text evidence="10">The sequence shown here is derived from an EMBL/GenBank/DDBJ whole genome shotgun (WGS) entry which is preliminary data.</text>
</comment>
<dbReference type="Proteomes" id="UP000626148">
    <property type="component" value="Unassembled WGS sequence"/>
</dbReference>
<keyword evidence="4" id="KW-0378">Hydrolase</keyword>
<dbReference type="GO" id="GO:0003677">
    <property type="term" value="F:DNA binding"/>
    <property type="evidence" value="ECO:0007669"/>
    <property type="project" value="InterPro"/>
</dbReference>
<dbReference type="NCBIfam" id="NF008733">
    <property type="entry name" value="PRK11756.1"/>
    <property type="match status" value="1"/>
</dbReference>
<feature type="binding site" evidence="7">
    <location>
        <position position="154"/>
    </location>
    <ligand>
        <name>Mg(2+)</name>
        <dbReference type="ChEBI" id="CHEBI:18420"/>
        <label>1</label>
    </ligand>
</feature>
<comment type="similarity">
    <text evidence="2">Belongs to the DNA repair enzymes AP/ExoA family.</text>
</comment>
<dbReference type="InterPro" id="IPR020848">
    <property type="entry name" value="AP_endonuclease_F1_CS"/>
</dbReference>
<dbReference type="InterPro" id="IPR004808">
    <property type="entry name" value="AP_endonuc_1"/>
</dbReference>
<dbReference type="NCBIfam" id="TIGR00633">
    <property type="entry name" value="xth"/>
    <property type="match status" value="1"/>
</dbReference>
<protein>
    <submittedName>
        <fullName evidence="10">Exodeoxyribonuclease III</fullName>
    </submittedName>
</protein>
<accession>A0A918K7Y1</accession>
<proteinExistence type="inferred from homology"/>
<dbReference type="CDD" id="cd09086">
    <property type="entry name" value="ExoIII-like_AP-endo"/>
    <property type="match status" value="1"/>
</dbReference>
<evidence type="ECO:0000256" key="2">
    <source>
        <dbReference type="ARBA" id="ARBA00007092"/>
    </source>
</evidence>
<feature type="active site" evidence="6">
    <location>
        <position position="110"/>
    </location>
</feature>
<evidence type="ECO:0000256" key="5">
    <source>
        <dbReference type="ARBA" id="ARBA00022842"/>
    </source>
</evidence>
<feature type="active site" description="Proton donor/acceptor" evidence="6">
    <location>
        <position position="152"/>
    </location>
</feature>
<dbReference type="GO" id="GO:0046872">
    <property type="term" value="F:metal ion binding"/>
    <property type="evidence" value="ECO:0007669"/>
    <property type="project" value="UniProtKB-KW"/>
</dbReference>
<reference evidence="10" key="1">
    <citation type="journal article" date="2014" name="Int. J. Syst. Evol. Microbiol.">
        <title>Complete genome sequence of Corynebacterium casei LMG S-19264T (=DSM 44701T), isolated from a smear-ripened cheese.</title>
        <authorList>
            <consortium name="US DOE Joint Genome Institute (JGI-PGF)"/>
            <person name="Walter F."/>
            <person name="Albersmeier A."/>
            <person name="Kalinowski J."/>
            <person name="Ruckert C."/>
        </authorList>
    </citation>
    <scope>NUCLEOTIDE SEQUENCE</scope>
    <source>
        <strain evidence="10">KCTC 22169</strain>
    </source>
</reference>
<feature type="binding site" evidence="7">
    <location>
        <position position="262"/>
    </location>
    <ligand>
        <name>Mg(2+)</name>
        <dbReference type="ChEBI" id="CHEBI:18420"/>
        <label>1</label>
    </ligand>
</feature>
<comment type="cofactor">
    <cofactor evidence="7">
        <name>Mg(2+)</name>
        <dbReference type="ChEBI" id="CHEBI:18420"/>
    </cofactor>
    <cofactor evidence="7">
        <name>Mn(2+)</name>
        <dbReference type="ChEBI" id="CHEBI:29035"/>
    </cofactor>
    <text evidence="7">Probably binds two magnesium or manganese ions per subunit.</text>
</comment>